<dbReference type="OrthoDB" id="2356646at2"/>
<evidence type="ECO:0000313" key="4">
    <source>
        <dbReference type="EMBL" id="SNS16352.1"/>
    </source>
</evidence>
<feature type="domain" description="SLH" evidence="3">
    <location>
        <begin position="2412"/>
        <end position="2469"/>
    </location>
</feature>
<dbReference type="Gene3D" id="2.170.130.30">
    <property type="match status" value="1"/>
</dbReference>
<feature type="signal peptide" evidence="2">
    <location>
        <begin position="1"/>
        <end position="30"/>
    </location>
</feature>
<dbReference type="Pfam" id="PF00395">
    <property type="entry name" value="SLH"/>
    <property type="match status" value="3"/>
</dbReference>
<proteinExistence type="predicted"/>
<evidence type="ECO:0000256" key="2">
    <source>
        <dbReference type="SAM" id="SignalP"/>
    </source>
</evidence>
<organism evidence="4 5">
    <name type="scientific">Anaerovirgula multivorans</name>
    <dbReference type="NCBI Taxonomy" id="312168"/>
    <lineage>
        <taxon>Bacteria</taxon>
        <taxon>Bacillati</taxon>
        <taxon>Bacillota</taxon>
        <taxon>Clostridia</taxon>
        <taxon>Peptostreptococcales</taxon>
        <taxon>Natronincolaceae</taxon>
        <taxon>Anaerovirgula</taxon>
    </lineage>
</organism>
<reference evidence="4 5" key="1">
    <citation type="submission" date="2017-06" db="EMBL/GenBank/DDBJ databases">
        <authorList>
            <person name="Kim H.J."/>
            <person name="Triplett B.A."/>
        </authorList>
    </citation>
    <scope>NUCLEOTIDE SEQUENCE [LARGE SCALE GENOMIC DNA]</scope>
    <source>
        <strain evidence="4 5">SCA</strain>
    </source>
</reference>
<sequence>MLYKKKWSRWMAWLILMVMIISSLSLPVLAENAAADFLEIQSEASISVTETVYGEQGTAPVQIPTSDEVSQTPESITITSPTNNANILNARNNRNGAELELVAEIIDTEGNPIEAEEGVKWYYKTSTSTMDIEGKDPIIIAESAGTQLTYVLSDVAINWMYQAGFVRIYAEYGEEDEKVVSSGITRATSLFKSVTVDKEEVKQGETITVTAITPEQYAGETVNFTLKKGNTVVKEEGENITLSGELTASEGQATVELSYTVAADLAPGEYSFHSFASAPTPEVIFTITEGTQIPQTPESITITSPTNNANILNARNNRNGAELELVAEITDTEGNPIETEEGVKWYYKTSTSTMDIEGKDPIIIAESAGTQLTYAPSDIEIDWDYNAGYIKIYAEYGTEEEILVSQGIILPISLFKDITADKATVNPEEILTITATAPLQYAGETINLTLKKGDNPVEIEGEKITLSGILIASEEKSAVELDYTLPSALEPGEYSLHSHVSEATPEIVFALQQQENINFEITFVDHEYNVHEDGYAVYLHRQPVTARIVITDNEGQVLDLEENIDKIRFYYHSRLQDRSLTERVYITDYQLKADKITFTPQIAETGQLGMQFSGAQYINFLFVEYGDDESGWQNSDKLFSRYENGNYNTYYGPVFIVIPIELGSLIAEPSQQPFNSQGMAIDFSYQVTPGTTFSNPKGASGVSLHKAPDSNAYIDMGGAGTARVSILNGELDESYLVMGTLELSAELIAGAGIEGGTRFLQFASGNRGVNIPYWFIESKGITILQDPPKDLYNHGDTVNFTATAIDENGQPVTSGIHWYYTITPDGEKIGDLGNDATQLNVQLDMLEGVDETTGLQRIYIYGQYDGHLSNPVEIDIQTIVDVEVSERTGNNPQDNDVPIQVSTSPALNGYEITASLLKEDGEPLADSDGKPIIALGTVAENQASFILTIPADTTPGDHQIQVGYGENQYTFPYSLFGEGEEPQLILTLPTENSFFRQNEMVQVNAQVTDSFGQPIESDIIWYYYKGEAVEENRINLGTGGSSYSFSLTDQDLGGLVEGDFYHQILIGAEYTDSNTNKTGTAVPLPIQVDFIRDMQVNLLRTSSGFSYDAYIETIFDRDLASQLQGLPITISLSQDKGGEPLNFKGEAMVYHHNNPEIGNHSGSVSKPNCSSIKSILNIPEGLPAGEYYLTVKMGERSQYALPYTVFGNTDALVKDAIDRTVQYLNRIVKNEGYILDDWDAIALAWAGEDLSNSKWQDRQGRDYAYWKAVKISSGDWGYSTGNNPRPTDIERSILGIVASGHDPRDFAGINVIEMMVNTLEAYNYDFEGGDNAHMWGIIAMHAAGADASDGYDAASEERLVTTFAQRVVDKSGELDFGSFGVDMAGMGMNALGPYRGRFPVANEAYLILREDVRNRITPLGRYRSSGYNPESIVTVVQGLTSGGEDPLMKDFSNVNGNLLSMILQAQDEANGSFSHGSLMKNYMATQQSLMALTDIKHKESMYKGIPKKDLPPYEIKIPSILSVVLEETSVQKGEAIKLEVTVNTMLIGDNTTVNAELVTMKDLVDDVGQEITPVLGIASVTAKTKNNKAELTLDIPDTLEIGDYHVYVTMEGGHIATSLFKVREWQPGPGPVDPKDPVEGTVSAYIRVEGYNRTLVPKQMVNTTNFDLTPYLSKGTGSTATPSEGWDPDRLTKPTALHQLITALQQNGISQHDIQDYGWSLYVAMIGGDREFDYRKTSGWMYRVNDWMPNYGSQAHILKDGEDILWYFGAYGSDTWYTKLNGDKSSVATGEKVIFTLTGMNTDMDTGAEKREPLKDAIIYVNGKPYEMEGKEVKTDQEGKATLTFYEAGSYSISAERFSGEGIRNIIRPEPVTISVSGSSIVPSGGAAQINNPVYKELYDTILVSTTDKEIIDAVKKTLDIYKESIEKISTQADIENIFKDIQDILKVYQAAAERIQSQENASELITKSAELIEALTETLTKLSQITDKQKLAQNTVKTLEIVNTLIQKIQKETLLDQAAEESITAAGKLIRNIGTKNSKAVESAAIQIAKTIIEKFSTYELTEKAVNLIKEKIIAKATIDRLEEMAEKTIKKIEQMEKILKENGIQSSLTKEMIIQITARESQETELQLDQELLQRAAAAGIQKITLKTEQVSFHLTENTFGEVAAGETITLTAQKIELKDLPIAARSAIPKDSIILDLNAQIGNQTIKSFAEAIEVTLPYTGEVEEDKEVKVFLLKEDGSLALIGGTYHPLTKTITFSTSHFSKYLAMQTEETIQQTEEAQAVMKQNYFTDLADYDWAVEAIETMAGKGIISGRRAGIFDPGGNITRAEFAALITKLTNHEEVIAQAIGFEDIASDAWYYEAVTKAYRAGLIKGRNHNEFDPNGAITREEMAVIIAKVLKKETTDTSVLNNFKDKEEMAPWAKEAIVLCHQKGIIKGMGDGNFAPKEKTNRAQTAVMLYKLYNLIQE</sequence>
<dbReference type="InterPro" id="IPR001119">
    <property type="entry name" value="SLH_dom"/>
</dbReference>
<evidence type="ECO:0000256" key="1">
    <source>
        <dbReference type="ARBA" id="ARBA00022737"/>
    </source>
</evidence>
<gene>
    <name evidence="4" type="ORF">SAMN05446037_100562</name>
</gene>
<dbReference type="RefSeq" id="WP_089282112.1">
    <property type="nucleotide sequence ID" value="NZ_FZOJ01000005.1"/>
</dbReference>
<dbReference type="EMBL" id="FZOJ01000005">
    <property type="protein sequence ID" value="SNS16352.1"/>
    <property type="molecule type" value="Genomic_DNA"/>
</dbReference>
<feature type="domain" description="SLH" evidence="3">
    <location>
        <begin position="2348"/>
        <end position="2411"/>
    </location>
</feature>
<dbReference type="PROSITE" id="PS51272">
    <property type="entry name" value="SLH"/>
    <property type="match status" value="3"/>
</dbReference>
<dbReference type="InterPro" id="IPR027954">
    <property type="entry name" value="Transcobalamin-like_C"/>
</dbReference>
<accession>A0A239C8Y8</accession>
<dbReference type="PANTHER" id="PTHR43308">
    <property type="entry name" value="OUTER MEMBRANE PROTEIN ALPHA-RELATED"/>
    <property type="match status" value="1"/>
</dbReference>
<feature type="chain" id="PRO_5039114041" evidence="2">
    <location>
        <begin position="31"/>
        <end position="2469"/>
    </location>
</feature>
<protein>
    <submittedName>
        <fullName evidence="4">S-layer homology domain-containing protein</fullName>
    </submittedName>
</protein>
<keyword evidence="1" id="KW-0677">Repeat</keyword>
<keyword evidence="5" id="KW-1185">Reference proteome</keyword>
<name>A0A239C8Y8_9FIRM</name>
<dbReference type="InterPro" id="IPR051465">
    <property type="entry name" value="Cell_Envelope_Struct_Comp"/>
</dbReference>
<evidence type="ECO:0000259" key="3">
    <source>
        <dbReference type="PROSITE" id="PS51272"/>
    </source>
</evidence>
<dbReference type="Pfam" id="PF14478">
    <property type="entry name" value="DUF4430"/>
    <property type="match status" value="1"/>
</dbReference>
<dbReference type="Proteomes" id="UP000198304">
    <property type="component" value="Unassembled WGS sequence"/>
</dbReference>
<feature type="domain" description="SLH" evidence="3">
    <location>
        <begin position="2287"/>
        <end position="2347"/>
    </location>
</feature>
<keyword evidence="2" id="KW-0732">Signal</keyword>
<evidence type="ECO:0000313" key="5">
    <source>
        <dbReference type="Proteomes" id="UP000198304"/>
    </source>
</evidence>